<keyword evidence="4 7" id="KW-0573">Peptidoglycan synthesis</keyword>
<evidence type="ECO:0000256" key="5">
    <source>
        <dbReference type="ARBA" id="ARBA00023315"/>
    </source>
</evidence>
<keyword evidence="6 7" id="KW-0961">Cell wall biogenesis/degradation</keyword>
<dbReference type="PROSITE" id="PS51257">
    <property type="entry name" value="PROKAR_LIPOPROTEIN"/>
    <property type="match status" value="1"/>
</dbReference>
<evidence type="ECO:0000256" key="8">
    <source>
        <dbReference type="SAM" id="MobiDB-lite"/>
    </source>
</evidence>
<evidence type="ECO:0000259" key="10">
    <source>
        <dbReference type="PROSITE" id="PS52029"/>
    </source>
</evidence>
<dbReference type="Pfam" id="PF03734">
    <property type="entry name" value="YkuD"/>
    <property type="match status" value="1"/>
</dbReference>
<name>A0ABT5Z3X7_9ACTN</name>
<dbReference type="InterPro" id="IPR050979">
    <property type="entry name" value="LD-transpeptidase"/>
</dbReference>
<evidence type="ECO:0000256" key="9">
    <source>
        <dbReference type="SAM" id="SignalP"/>
    </source>
</evidence>
<dbReference type="RefSeq" id="WP_275817649.1">
    <property type="nucleotide sequence ID" value="NZ_BAAANM010000006.1"/>
</dbReference>
<sequence>MGRIKRSIGMALAAGAVLASATACGGHAAASTADAKSSPKASAKAGTTAGASASPSPTRPSGPPLLLDTITPESGSTVGVAMPISVEFTHAVSSSARAAIERHLKVTTSVPVTGAWHWFSDTRVDWRPEKFWPSGTRVTLNADLDGVTDGNGRYGTRSYQHSFTIGSDFETTVSVPDHTMKVTRNGSVVRTMAIDAGSPDFPSWDGTMAVMDKQREVRMTSCSVGITCDKGNPNFYDLTLPWDVQLTTSGTYVHYSTGDPYPGHSYGSHGCVHLSLSDAEWFYNNVEPGDPVTISGSPRGNVAGDNGYADFNVSWSQWLADSATGRQTTSAS</sequence>
<feature type="active site" description="Nucleophile" evidence="7">
    <location>
        <position position="271"/>
    </location>
</feature>
<evidence type="ECO:0000256" key="3">
    <source>
        <dbReference type="ARBA" id="ARBA00022960"/>
    </source>
</evidence>
<evidence type="ECO:0000313" key="11">
    <source>
        <dbReference type="EMBL" id="MDF2258536.1"/>
    </source>
</evidence>
<evidence type="ECO:0000256" key="6">
    <source>
        <dbReference type="ARBA" id="ARBA00023316"/>
    </source>
</evidence>
<dbReference type="EMBL" id="JARHTQ010000016">
    <property type="protein sequence ID" value="MDF2258536.1"/>
    <property type="molecule type" value="Genomic_DNA"/>
</dbReference>
<dbReference type="SUPFAM" id="SSF141523">
    <property type="entry name" value="L,D-transpeptidase catalytic domain-like"/>
    <property type="match status" value="1"/>
</dbReference>
<keyword evidence="9" id="KW-0732">Signal</keyword>
<reference evidence="11 12" key="1">
    <citation type="submission" date="2023-03" db="EMBL/GenBank/DDBJ databases">
        <title>Draft genome sequence of type strain Streptomyces ferralitis JCM 14344.</title>
        <authorList>
            <person name="Klaysubun C."/>
            <person name="Duangmal K."/>
        </authorList>
    </citation>
    <scope>NUCLEOTIDE SEQUENCE [LARGE SCALE GENOMIC DNA]</scope>
    <source>
        <strain evidence="11 12">JCM 14344</strain>
    </source>
</reference>
<evidence type="ECO:0000256" key="2">
    <source>
        <dbReference type="ARBA" id="ARBA00022679"/>
    </source>
</evidence>
<evidence type="ECO:0000313" key="12">
    <source>
        <dbReference type="Proteomes" id="UP001220022"/>
    </source>
</evidence>
<organism evidence="11 12">
    <name type="scientific">Streptantibioticus ferralitis</name>
    <dbReference type="NCBI Taxonomy" id="236510"/>
    <lineage>
        <taxon>Bacteria</taxon>
        <taxon>Bacillati</taxon>
        <taxon>Actinomycetota</taxon>
        <taxon>Actinomycetes</taxon>
        <taxon>Kitasatosporales</taxon>
        <taxon>Streptomycetaceae</taxon>
        <taxon>Streptantibioticus</taxon>
    </lineage>
</organism>
<accession>A0ABT5Z3X7</accession>
<comment type="caution">
    <text evidence="11">The sequence shown here is derived from an EMBL/GenBank/DDBJ whole genome shotgun (WGS) entry which is preliminary data.</text>
</comment>
<dbReference type="Gene3D" id="2.40.440.10">
    <property type="entry name" value="L,D-transpeptidase catalytic domain-like"/>
    <property type="match status" value="1"/>
</dbReference>
<dbReference type="PANTHER" id="PTHR30582">
    <property type="entry name" value="L,D-TRANSPEPTIDASE"/>
    <property type="match status" value="1"/>
</dbReference>
<dbReference type="Proteomes" id="UP001220022">
    <property type="component" value="Unassembled WGS sequence"/>
</dbReference>
<comment type="pathway">
    <text evidence="1 7">Cell wall biogenesis; peptidoglycan biosynthesis.</text>
</comment>
<feature type="active site" description="Proton donor/acceptor" evidence="7">
    <location>
        <position position="254"/>
    </location>
</feature>
<dbReference type="InterPro" id="IPR038063">
    <property type="entry name" value="Transpep_catalytic_dom"/>
</dbReference>
<feature type="domain" description="L,D-TPase catalytic" evidence="10">
    <location>
        <begin position="169"/>
        <end position="295"/>
    </location>
</feature>
<evidence type="ECO:0000256" key="4">
    <source>
        <dbReference type="ARBA" id="ARBA00022984"/>
    </source>
</evidence>
<keyword evidence="2" id="KW-0808">Transferase</keyword>
<dbReference type="Gene3D" id="2.60.40.3710">
    <property type="match status" value="1"/>
</dbReference>
<dbReference type="CDD" id="cd13432">
    <property type="entry name" value="LDT_IgD_like_2"/>
    <property type="match status" value="1"/>
</dbReference>
<feature type="compositionally biased region" description="Low complexity" evidence="8">
    <location>
        <begin position="31"/>
        <end position="56"/>
    </location>
</feature>
<dbReference type="Pfam" id="PF17964">
    <property type="entry name" value="Big_10"/>
    <property type="match status" value="1"/>
</dbReference>
<dbReference type="PROSITE" id="PS52029">
    <property type="entry name" value="LD_TPASE"/>
    <property type="match status" value="1"/>
</dbReference>
<dbReference type="CDD" id="cd16913">
    <property type="entry name" value="YkuD_like"/>
    <property type="match status" value="1"/>
</dbReference>
<dbReference type="InterPro" id="IPR005490">
    <property type="entry name" value="LD_TPept_cat_dom"/>
</dbReference>
<dbReference type="InterPro" id="IPR041280">
    <property type="entry name" value="Big_10"/>
</dbReference>
<keyword evidence="12" id="KW-1185">Reference proteome</keyword>
<feature type="signal peptide" evidence="9">
    <location>
        <begin position="1"/>
        <end position="21"/>
    </location>
</feature>
<dbReference type="PANTHER" id="PTHR30582:SF2">
    <property type="entry name" value="L,D-TRANSPEPTIDASE YCIB-RELATED"/>
    <property type="match status" value="1"/>
</dbReference>
<proteinExistence type="predicted"/>
<keyword evidence="3 7" id="KW-0133">Cell shape</keyword>
<feature type="region of interest" description="Disordered" evidence="8">
    <location>
        <begin position="31"/>
        <end position="65"/>
    </location>
</feature>
<feature type="chain" id="PRO_5045644238" evidence="9">
    <location>
        <begin position="22"/>
        <end position="332"/>
    </location>
</feature>
<evidence type="ECO:0000256" key="1">
    <source>
        <dbReference type="ARBA" id="ARBA00004752"/>
    </source>
</evidence>
<keyword evidence="5" id="KW-0012">Acyltransferase</keyword>
<gene>
    <name evidence="11" type="ORF">P2L57_23270</name>
</gene>
<protein>
    <submittedName>
        <fullName evidence="11">Ig-like domain-containing protein</fullName>
    </submittedName>
</protein>
<evidence type="ECO:0000256" key="7">
    <source>
        <dbReference type="PROSITE-ProRule" id="PRU01373"/>
    </source>
</evidence>